<sequence>MVLASASQNAFPMQGQLVQGPPPDIAQSAEFNDYFQALTKQFRDEVDSLQQQLNSMQAELASVREQLKQISPEFSASESTTSTNVSTCGSSTAAEHWPSPVPVSALKDLPPCSPDILFTGDLPVWALCARIHLRAAFAAGAPLDELRATLTLSVPKMARYFFNDPTRWTETDAAAGFVTLIDDFIAAYAGSSEMDDLHLFIRFDELQFAWEKDHESNTRIALEAVARGLYPSQFLAYKLRKALELPSDPNHAVNRLLAGTNLSSPSSLKMFLFLLKKRGYYHCQKCRCSGHTTSVCMGRRSGSKSNGKNKNVRN</sequence>
<dbReference type="Proteomes" id="UP000761534">
    <property type="component" value="Unassembled WGS sequence"/>
</dbReference>
<dbReference type="AlphaFoldDB" id="A0A642UUL0"/>
<keyword evidence="4" id="KW-1185">Reference proteome</keyword>
<dbReference type="VEuPathDB" id="FungiDB:TRICI_005267"/>
<accession>A0A642UUL0</accession>
<protein>
    <submittedName>
        <fullName evidence="3">Uncharacterized protein</fullName>
    </submittedName>
</protein>
<evidence type="ECO:0000313" key="3">
    <source>
        <dbReference type="EMBL" id="KAA8905584.1"/>
    </source>
</evidence>
<feature type="region of interest" description="Disordered" evidence="2">
    <location>
        <begin position="73"/>
        <end position="96"/>
    </location>
</feature>
<dbReference type="EMBL" id="SWFS01000412">
    <property type="protein sequence ID" value="KAA8905584.1"/>
    <property type="molecule type" value="Genomic_DNA"/>
</dbReference>
<keyword evidence="1" id="KW-0175">Coiled coil</keyword>
<evidence type="ECO:0000313" key="4">
    <source>
        <dbReference type="Proteomes" id="UP000761534"/>
    </source>
</evidence>
<feature type="coiled-coil region" evidence="1">
    <location>
        <begin position="39"/>
        <end position="66"/>
    </location>
</feature>
<evidence type="ECO:0000256" key="2">
    <source>
        <dbReference type="SAM" id="MobiDB-lite"/>
    </source>
</evidence>
<feature type="compositionally biased region" description="Polar residues" evidence="2">
    <location>
        <begin position="73"/>
        <end position="93"/>
    </location>
</feature>
<gene>
    <name evidence="3" type="ORF">TRICI_005267</name>
</gene>
<name>A0A642UUL0_9ASCO</name>
<comment type="caution">
    <text evidence="3">The sequence shown here is derived from an EMBL/GenBank/DDBJ whole genome shotgun (WGS) entry which is preliminary data.</text>
</comment>
<reference evidence="3" key="1">
    <citation type="journal article" date="2019" name="G3 (Bethesda)">
        <title>Genome Assemblies of Two Rare Opportunistic Yeast Pathogens: Diutina rugosa (syn. Candida rugosa) and Trichomonascus ciferrii (syn. Candida ciferrii).</title>
        <authorList>
            <person name="Mixao V."/>
            <person name="Saus E."/>
            <person name="Hansen A.P."/>
            <person name="Lass-Florl C."/>
            <person name="Gabaldon T."/>
        </authorList>
    </citation>
    <scope>NUCLEOTIDE SEQUENCE</scope>
    <source>
        <strain evidence="3">CBS 4856</strain>
    </source>
</reference>
<proteinExistence type="predicted"/>
<organism evidence="3 4">
    <name type="scientific">Trichomonascus ciferrii</name>
    <dbReference type="NCBI Taxonomy" id="44093"/>
    <lineage>
        <taxon>Eukaryota</taxon>
        <taxon>Fungi</taxon>
        <taxon>Dikarya</taxon>
        <taxon>Ascomycota</taxon>
        <taxon>Saccharomycotina</taxon>
        <taxon>Dipodascomycetes</taxon>
        <taxon>Dipodascales</taxon>
        <taxon>Trichomonascaceae</taxon>
        <taxon>Trichomonascus</taxon>
        <taxon>Trichomonascus ciferrii complex</taxon>
    </lineage>
</organism>
<evidence type="ECO:0000256" key="1">
    <source>
        <dbReference type="SAM" id="Coils"/>
    </source>
</evidence>